<dbReference type="Proteomes" id="UP000253551">
    <property type="component" value="Unassembled WGS sequence"/>
</dbReference>
<dbReference type="OrthoDB" id="2289236at2759"/>
<organism evidence="2 3">
    <name type="scientific">Rhizopus stolonifer</name>
    <name type="common">Rhizopus nigricans</name>
    <dbReference type="NCBI Taxonomy" id="4846"/>
    <lineage>
        <taxon>Eukaryota</taxon>
        <taxon>Fungi</taxon>
        <taxon>Fungi incertae sedis</taxon>
        <taxon>Mucoromycota</taxon>
        <taxon>Mucoromycotina</taxon>
        <taxon>Mucoromycetes</taxon>
        <taxon>Mucorales</taxon>
        <taxon>Mucorineae</taxon>
        <taxon>Rhizopodaceae</taxon>
        <taxon>Rhizopus</taxon>
    </lineage>
</organism>
<comment type="caution">
    <text evidence="2">The sequence shown here is derived from an EMBL/GenBank/DDBJ whole genome shotgun (WGS) entry which is preliminary data.</text>
</comment>
<keyword evidence="3" id="KW-1185">Reference proteome</keyword>
<feature type="compositionally biased region" description="Low complexity" evidence="1">
    <location>
        <begin position="186"/>
        <end position="204"/>
    </location>
</feature>
<dbReference type="STRING" id="4846.A0A367J060"/>
<sequence length="219" mass="23797">AGNNSVRIHQLQLATVPQFQATNIELVNTTLFSLQYIAGANNSPNLAYISTSTTNQQILLHLVSLTNSTQQTTKSMSELGVLAASSSSNLYLLQSNSIDVYRLDNHQYSHINMLTNITYGEHAIQKGTTGQVFVNNAAEYISIYQPLNGEIKIFNHNTTLSSYTTLPFTNGYINFNNNTVVSNNTVADPNSNSTGTSTRTASSTILAAPTNNPTTINRT</sequence>
<dbReference type="EMBL" id="PJQM01004785">
    <property type="protein sequence ID" value="RCH83323.1"/>
    <property type="molecule type" value="Genomic_DNA"/>
</dbReference>
<evidence type="ECO:0000256" key="1">
    <source>
        <dbReference type="SAM" id="MobiDB-lite"/>
    </source>
</evidence>
<accession>A0A367J060</accession>
<gene>
    <name evidence="2" type="ORF">CU098_008303</name>
</gene>
<protein>
    <submittedName>
        <fullName evidence="2">Uncharacterized protein</fullName>
    </submittedName>
</protein>
<feature type="non-terminal residue" evidence="2">
    <location>
        <position position="219"/>
    </location>
</feature>
<proteinExistence type="predicted"/>
<reference evidence="2 3" key="1">
    <citation type="journal article" date="2018" name="G3 (Bethesda)">
        <title>Phylogenetic and Phylogenomic Definition of Rhizopus Species.</title>
        <authorList>
            <person name="Gryganskyi A.P."/>
            <person name="Golan J."/>
            <person name="Dolatabadi S."/>
            <person name="Mondo S."/>
            <person name="Robb S."/>
            <person name="Idnurm A."/>
            <person name="Muszewska A."/>
            <person name="Steczkiewicz K."/>
            <person name="Masonjones S."/>
            <person name="Liao H.L."/>
            <person name="Gajdeczka M.T."/>
            <person name="Anike F."/>
            <person name="Vuek A."/>
            <person name="Anishchenko I.M."/>
            <person name="Voigt K."/>
            <person name="de Hoog G.S."/>
            <person name="Smith M.E."/>
            <person name="Heitman J."/>
            <person name="Vilgalys R."/>
            <person name="Stajich J.E."/>
        </authorList>
    </citation>
    <scope>NUCLEOTIDE SEQUENCE [LARGE SCALE GENOMIC DNA]</scope>
    <source>
        <strain evidence="2 3">LSU 92-RS-03</strain>
    </source>
</reference>
<evidence type="ECO:0000313" key="3">
    <source>
        <dbReference type="Proteomes" id="UP000253551"/>
    </source>
</evidence>
<dbReference type="AlphaFoldDB" id="A0A367J060"/>
<name>A0A367J060_RHIST</name>
<feature type="non-terminal residue" evidence="2">
    <location>
        <position position="1"/>
    </location>
</feature>
<feature type="compositionally biased region" description="Polar residues" evidence="1">
    <location>
        <begin position="209"/>
        <end position="219"/>
    </location>
</feature>
<feature type="region of interest" description="Disordered" evidence="1">
    <location>
        <begin position="186"/>
        <end position="219"/>
    </location>
</feature>
<evidence type="ECO:0000313" key="2">
    <source>
        <dbReference type="EMBL" id="RCH83323.1"/>
    </source>
</evidence>